<proteinExistence type="predicted"/>
<dbReference type="InParanoid" id="G4TKM0"/>
<sequence>MSRSEQCLRACLDLSTLLHAHNISHAFSGGILTVALGSPRETEEIFCVAPGFKSVRQACAGSDLFSVQLAPWSSRLYILYNETIPPVQIEIVPAGEEGPRNLDRSTIMGISVGDRGSAVVPFLSVTEFLRKPSSRRDPCDAHDILFILSGYWESIDLNRIVEQDMDAFVKHNPEAKRVWKAIKRRYTS</sequence>
<protein>
    <submittedName>
        <fullName evidence="1">Uncharacterized protein</fullName>
    </submittedName>
</protein>
<dbReference type="OMA" id="CAGNEDF"/>
<name>G4TKM0_SERID</name>
<keyword evidence="2" id="KW-1185">Reference proteome</keyword>
<dbReference type="eggNOG" id="ENOG502SN5E">
    <property type="taxonomic scope" value="Eukaryota"/>
</dbReference>
<dbReference type="HOGENOM" id="CLU_1428745_0_0_1"/>
<dbReference type="Proteomes" id="UP000007148">
    <property type="component" value="Unassembled WGS sequence"/>
</dbReference>
<dbReference type="EMBL" id="CAFZ01000138">
    <property type="protein sequence ID" value="CCA71863.1"/>
    <property type="molecule type" value="Genomic_DNA"/>
</dbReference>
<dbReference type="AlphaFoldDB" id="G4TKM0"/>
<reference evidence="1 2" key="1">
    <citation type="journal article" date="2011" name="PLoS Pathog.">
        <title>Endophytic Life Strategies Decoded by Genome and Transcriptome Analyses of the Mutualistic Root Symbiont Piriformospora indica.</title>
        <authorList>
            <person name="Zuccaro A."/>
            <person name="Lahrmann U."/>
            <person name="Guldener U."/>
            <person name="Langen G."/>
            <person name="Pfiffi S."/>
            <person name="Biedenkopf D."/>
            <person name="Wong P."/>
            <person name="Samans B."/>
            <person name="Grimm C."/>
            <person name="Basiewicz M."/>
            <person name="Murat C."/>
            <person name="Martin F."/>
            <person name="Kogel K.H."/>
        </authorList>
    </citation>
    <scope>NUCLEOTIDE SEQUENCE [LARGE SCALE GENOMIC DNA]</scope>
    <source>
        <strain evidence="1 2">DSM 11827</strain>
    </source>
</reference>
<gene>
    <name evidence="1" type="ORF">PIIN_05798</name>
</gene>
<comment type="caution">
    <text evidence="1">The sequence shown here is derived from an EMBL/GenBank/DDBJ whole genome shotgun (WGS) entry which is preliminary data.</text>
</comment>
<evidence type="ECO:0000313" key="1">
    <source>
        <dbReference type="EMBL" id="CCA71863.1"/>
    </source>
</evidence>
<evidence type="ECO:0000313" key="2">
    <source>
        <dbReference type="Proteomes" id="UP000007148"/>
    </source>
</evidence>
<accession>G4TKM0</accession>
<organism evidence="1 2">
    <name type="scientific">Serendipita indica (strain DSM 11827)</name>
    <name type="common">Root endophyte fungus</name>
    <name type="synonym">Piriformospora indica</name>
    <dbReference type="NCBI Taxonomy" id="1109443"/>
    <lineage>
        <taxon>Eukaryota</taxon>
        <taxon>Fungi</taxon>
        <taxon>Dikarya</taxon>
        <taxon>Basidiomycota</taxon>
        <taxon>Agaricomycotina</taxon>
        <taxon>Agaricomycetes</taxon>
        <taxon>Sebacinales</taxon>
        <taxon>Serendipitaceae</taxon>
        <taxon>Serendipita</taxon>
    </lineage>
</organism>
<dbReference type="OrthoDB" id="3168582at2759"/>